<feature type="domain" description="HepT-like" evidence="1">
    <location>
        <begin position="53"/>
        <end position="161"/>
    </location>
</feature>
<reference evidence="3" key="1">
    <citation type="submission" date="2016-11" db="EMBL/GenBank/DDBJ databases">
        <authorList>
            <person name="Varghese N."/>
            <person name="Submissions S."/>
        </authorList>
    </citation>
    <scope>NUCLEOTIDE SEQUENCE [LARGE SCALE GENOMIC DNA]</scope>
    <source>
        <strain evidence="3">DSM 11792</strain>
    </source>
</reference>
<protein>
    <recommendedName>
        <fullName evidence="1">HepT-like domain-containing protein</fullName>
    </recommendedName>
</protein>
<dbReference type="AlphaFoldDB" id="A0A1M4VPB6"/>
<dbReference type="InterPro" id="IPR048769">
    <property type="entry name" value="HepT-like_dom"/>
</dbReference>
<keyword evidence="3" id="KW-1185">Reference proteome</keyword>
<sequence>MTARERKIARLKRLISEINEDLRTIDQIAGKARALFEEVNARTGPVPDRDLMAMAAYLHHFYTGVESMFERISRQIDGGPVKAGDWHRELLRSMAVELEGLRPGVISRELMEELDEYRRFRHLFRHAYAGELRWMKMCHLAENMGDILSLLKSKMDQFKAFVTGVIEELEKNIE</sequence>
<evidence type="ECO:0000259" key="1">
    <source>
        <dbReference type="Pfam" id="PF20797"/>
    </source>
</evidence>
<organism evidence="2 3">
    <name type="scientific">Desulfofundulus australicus DSM 11792</name>
    <dbReference type="NCBI Taxonomy" id="1121425"/>
    <lineage>
        <taxon>Bacteria</taxon>
        <taxon>Bacillati</taxon>
        <taxon>Bacillota</taxon>
        <taxon>Clostridia</taxon>
        <taxon>Eubacteriales</taxon>
        <taxon>Peptococcaceae</taxon>
        <taxon>Desulfofundulus</taxon>
    </lineage>
</organism>
<dbReference type="OrthoDB" id="9792853at2"/>
<dbReference type="EMBL" id="FQUW01000008">
    <property type="protein sequence ID" value="SHE70680.1"/>
    <property type="molecule type" value="Genomic_DNA"/>
</dbReference>
<dbReference type="Pfam" id="PF20797">
    <property type="entry name" value="HepT-like_2"/>
    <property type="match status" value="1"/>
</dbReference>
<dbReference type="Proteomes" id="UP000184196">
    <property type="component" value="Unassembled WGS sequence"/>
</dbReference>
<proteinExistence type="predicted"/>
<dbReference type="RefSeq" id="WP_073163251.1">
    <property type="nucleotide sequence ID" value="NZ_FQUW01000008.1"/>
</dbReference>
<evidence type="ECO:0000313" key="3">
    <source>
        <dbReference type="Proteomes" id="UP000184196"/>
    </source>
</evidence>
<accession>A0A1M4VPB6</accession>
<name>A0A1M4VPB6_9FIRM</name>
<gene>
    <name evidence="2" type="ORF">SAMN02745218_00704</name>
</gene>
<evidence type="ECO:0000313" key="2">
    <source>
        <dbReference type="EMBL" id="SHE70680.1"/>
    </source>
</evidence>